<protein>
    <recommendedName>
        <fullName evidence="6">DUF3048 domain-containing protein</fullName>
    </recommendedName>
</protein>
<sequence length="379" mass="42294">MSKKEQQHSTLDNFIKKIKKDPKKKVIYLGIIVALGIILVLIFFIFVLKGKNSSNEDSFLTDISTDLFGSAEEEEATIIPRRLDGVLAPKAEANIVPACVMIENAAFDGVRPQSGLSQAQLVYEVIVEGGITRFMAVFSNATQANAVIGPVRSARDTYLEFVSELQCAYAHAGGSYTAMVAIPEFGLRDIDGLRESQYFNRVAVKFSPHNLFSSTDDLFRAIVDHNWSKEEEPSYQSWEFADDFSSSAAPSINRIFIGFGGSYDVEYKYSVENNNYERYNGGVIQKDANNDQVLAPKNIIIEHVGDGIPLPEKGRINWIVTGEGEVEIYHSGQKFTGKWKKDDRLSRTQFFDEKGNKIPLERGTTWVEIVPPAIPVQAE</sequence>
<dbReference type="SUPFAM" id="SSF159774">
    <property type="entry name" value="YerB-like"/>
    <property type="match status" value="1"/>
</dbReference>
<evidence type="ECO:0000259" key="2">
    <source>
        <dbReference type="Pfam" id="PF11258"/>
    </source>
</evidence>
<keyword evidence="1" id="KW-0472">Membrane</keyword>
<evidence type="ECO:0000313" key="5">
    <source>
        <dbReference type="Proteomes" id="UP000176420"/>
    </source>
</evidence>
<keyword evidence="1" id="KW-1133">Transmembrane helix</keyword>
<name>A0A1G2BCJ7_9BACT</name>
<accession>A0A1G2BCJ7</accession>
<dbReference type="Pfam" id="PF17479">
    <property type="entry name" value="DUF3048_C"/>
    <property type="match status" value="1"/>
</dbReference>
<dbReference type="Proteomes" id="UP000176420">
    <property type="component" value="Unassembled WGS sequence"/>
</dbReference>
<dbReference type="InterPro" id="IPR021416">
    <property type="entry name" value="DUF3048_N"/>
</dbReference>
<dbReference type="Gene3D" id="3.50.90.10">
    <property type="entry name" value="YerB-like"/>
    <property type="match status" value="1"/>
</dbReference>
<feature type="domain" description="DUF3048" evidence="3">
    <location>
        <begin position="262"/>
        <end position="367"/>
    </location>
</feature>
<organism evidence="4 5">
    <name type="scientific">Candidatus Kerfeldbacteria bacterium RIFOXYB2_FULL_38_14</name>
    <dbReference type="NCBI Taxonomy" id="1798547"/>
    <lineage>
        <taxon>Bacteria</taxon>
        <taxon>Candidatus Kerfeldiibacteriota</taxon>
    </lineage>
</organism>
<keyword evidence="1" id="KW-0812">Transmembrane</keyword>
<comment type="caution">
    <text evidence="4">The sequence shown here is derived from an EMBL/GenBank/DDBJ whole genome shotgun (WGS) entry which is preliminary data.</text>
</comment>
<dbReference type="AlphaFoldDB" id="A0A1G2BCJ7"/>
<reference evidence="4 5" key="1">
    <citation type="journal article" date="2016" name="Nat. Commun.">
        <title>Thousands of microbial genomes shed light on interconnected biogeochemical processes in an aquifer system.</title>
        <authorList>
            <person name="Anantharaman K."/>
            <person name="Brown C.T."/>
            <person name="Hug L.A."/>
            <person name="Sharon I."/>
            <person name="Castelle C.J."/>
            <person name="Probst A.J."/>
            <person name="Thomas B.C."/>
            <person name="Singh A."/>
            <person name="Wilkins M.J."/>
            <person name="Karaoz U."/>
            <person name="Brodie E.L."/>
            <person name="Williams K.H."/>
            <person name="Hubbard S.S."/>
            <person name="Banfield J.F."/>
        </authorList>
    </citation>
    <scope>NUCLEOTIDE SEQUENCE [LARGE SCALE GENOMIC DNA]</scope>
</reference>
<feature type="transmembrane region" description="Helical" evidence="1">
    <location>
        <begin position="26"/>
        <end position="48"/>
    </location>
</feature>
<evidence type="ECO:0008006" key="6">
    <source>
        <dbReference type="Google" id="ProtNLM"/>
    </source>
</evidence>
<evidence type="ECO:0000256" key="1">
    <source>
        <dbReference type="SAM" id="Phobius"/>
    </source>
</evidence>
<proteinExistence type="predicted"/>
<evidence type="ECO:0000259" key="3">
    <source>
        <dbReference type="Pfam" id="PF17479"/>
    </source>
</evidence>
<dbReference type="InterPro" id="IPR035328">
    <property type="entry name" value="DUF3048_C"/>
</dbReference>
<feature type="domain" description="DUF3048" evidence="2">
    <location>
        <begin position="90"/>
        <end position="225"/>
    </location>
</feature>
<dbReference type="InterPro" id="IPR023158">
    <property type="entry name" value="YerB-like_sf"/>
</dbReference>
<evidence type="ECO:0000313" key="4">
    <source>
        <dbReference type="EMBL" id="OGY86309.1"/>
    </source>
</evidence>
<dbReference type="EMBL" id="MHKI01000022">
    <property type="protein sequence ID" value="OGY86309.1"/>
    <property type="molecule type" value="Genomic_DNA"/>
</dbReference>
<gene>
    <name evidence="4" type="ORF">A2319_05680</name>
</gene>
<dbReference type="Pfam" id="PF11258">
    <property type="entry name" value="DUF3048"/>
    <property type="match status" value="1"/>
</dbReference>